<feature type="domain" description="FAD-binding PCMH-type" evidence="9">
    <location>
        <begin position="1"/>
        <end position="167"/>
    </location>
</feature>
<evidence type="ECO:0000256" key="4">
    <source>
        <dbReference type="ARBA" id="ARBA00022692"/>
    </source>
</evidence>
<keyword evidence="7" id="KW-0560">Oxidoreductase</keyword>
<dbReference type="InterPro" id="IPR016166">
    <property type="entry name" value="FAD-bd_PCMH"/>
</dbReference>
<sequence>MGAHEDSVASISASVRQFHEKKIPFRIYHGSTNSTRPAAFQRDKMVDTSNLTRVLKVDTVSKIALVEPNVPMDRFVEATLQHGLLPPVVMEFPGITTGGGFAGTSGESSSFKHGFFDRTTNSIEMVLANGEVVTASEKENTDLFHGAAGSFGTLGVLTLLEIRLIEAKKYVELTYHPVKSFAESVKKTHEATEDASNDYVDGILFGPRSGTVITGRLANALPPKPNLQRFTQSTDPWFYLHAKTILAKSPSTPFIEHVPLTDYLFRYDRGAFWTGTYAFKYFKVPFNRITRWALDHFMHTRIMYHALHASGMSKQYIIQDLAIPASHAQEFIEYVDETFGFYPLWLCPLRHDGKVSMAHPVSAGKEGSTTEGEEDLLNVGVWGPGSTSRSAFIAANRQLEAKVHQLGGVKWLYAQAFYSEDEFWDIYDRKGYEALREKYHATALPSIFDKVCVDLSKEGNGKGEKRSIRARLRSFALTTWPLSGVYGVYKAVAGDDYLLAK</sequence>
<keyword evidence="11" id="KW-1185">Reference proteome</keyword>
<proteinExistence type="predicted"/>
<dbReference type="InterPro" id="IPR016169">
    <property type="entry name" value="FAD-bd_PCMH_sub2"/>
</dbReference>
<dbReference type="AlphaFoldDB" id="A0A8E2JH91"/>
<organism evidence="10 11">
    <name type="scientific">Lepidopterella palustris CBS 459.81</name>
    <dbReference type="NCBI Taxonomy" id="1314670"/>
    <lineage>
        <taxon>Eukaryota</taxon>
        <taxon>Fungi</taxon>
        <taxon>Dikarya</taxon>
        <taxon>Ascomycota</taxon>
        <taxon>Pezizomycotina</taxon>
        <taxon>Dothideomycetes</taxon>
        <taxon>Pleosporomycetidae</taxon>
        <taxon>Mytilinidiales</taxon>
        <taxon>Argynnaceae</taxon>
        <taxon>Lepidopterella</taxon>
    </lineage>
</organism>
<evidence type="ECO:0000313" key="10">
    <source>
        <dbReference type="EMBL" id="OCK82514.1"/>
    </source>
</evidence>
<dbReference type="InterPro" id="IPR040165">
    <property type="entry name" value="Diminuto-like"/>
</dbReference>
<evidence type="ECO:0000256" key="8">
    <source>
        <dbReference type="ARBA" id="ARBA00023136"/>
    </source>
</evidence>
<comment type="subcellular location">
    <subcellularLocation>
        <location evidence="1">Membrane</location>
        <topology evidence="1">Single-pass membrane protein</topology>
    </subcellularLocation>
</comment>
<dbReference type="EMBL" id="KV744885">
    <property type="protein sequence ID" value="OCK82514.1"/>
    <property type="molecule type" value="Genomic_DNA"/>
</dbReference>
<keyword evidence="4" id="KW-0812">Transmembrane</keyword>
<dbReference type="Pfam" id="PF01565">
    <property type="entry name" value="FAD_binding_4"/>
    <property type="match status" value="1"/>
</dbReference>
<dbReference type="GO" id="GO:0050614">
    <property type="term" value="F:Delta24-sterol reductase activity"/>
    <property type="evidence" value="ECO:0007669"/>
    <property type="project" value="UniProtKB-EC"/>
</dbReference>
<evidence type="ECO:0000256" key="3">
    <source>
        <dbReference type="ARBA" id="ARBA00022630"/>
    </source>
</evidence>
<dbReference type="GO" id="GO:0016020">
    <property type="term" value="C:membrane"/>
    <property type="evidence" value="ECO:0007669"/>
    <property type="project" value="UniProtKB-SubCell"/>
</dbReference>
<evidence type="ECO:0000256" key="6">
    <source>
        <dbReference type="ARBA" id="ARBA00022989"/>
    </source>
</evidence>
<gene>
    <name evidence="10" type="ORF">K432DRAFT_380333</name>
</gene>
<dbReference type="InterPro" id="IPR006094">
    <property type="entry name" value="Oxid_FAD_bind_N"/>
</dbReference>
<accession>A0A8E2JH91</accession>
<keyword evidence="6" id="KW-1133">Transmembrane helix</keyword>
<dbReference type="PANTHER" id="PTHR10801:SF0">
    <property type="entry name" value="DELTA(24)-STEROL REDUCTASE"/>
    <property type="match status" value="1"/>
</dbReference>
<dbReference type="EC" id="1.3.1.72" evidence="2"/>
<dbReference type="SUPFAM" id="SSF56176">
    <property type="entry name" value="FAD-binding/transporter-associated domain-like"/>
    <property type="match status" value="1"/>
</dbReference>
<dbReference type="OrthoDB" id="415825at2759"/>
<keyword evidence="8" id="KW-0472">Membrane</keyword>
<protein>
    <recommendedName>
        <fullName evidence="2">Delta(24)-sterol reductase</fullName>
        <ecNumber evidence="2">1.3.1.72</ecNumber>
    </recommendedName>
</protein>
<dbReference type="PROSITE" id="PS51387">
    <property type="entry name" value="FAD_PCMH"/>
    <property type="match status" value="1"/>
</dbReference>
<dbReference type="Proteomes" id="UP000250266">
    <property type="component" value="Unassembled WGS sequence"/>
</dbReference>
<keyword evidence="5" id="KW-0274">FAD</keyword>
<evidence type="ECO:0000259" key="9">
    <source>
        <dbReference type="PROSITE" id="PS51387"/>
    </source>
</evidence>
<dbReference type="FunFam" id="3.30.465.10:FF:000031">
    <property type="entry name" value="FAD binding domain protein"/>
    <property type="match status" value="1"/>
</dbReference>
<evidence type="ECO:0000256" key="7">
    <source>
        <dbReference type="ARBA" id="ARBA00023002"/>
    </source>
</evidence>
<evidence type="ECO:0000313" key="11">
    <source>
        <dbReference type="Proteomes" id="UP000250266"/>
    </source>
</evidence>
<evidence type="ECO:0000256" key="5">
    <source>
        <dbReference type="ARBA" id="ARBA00022827"/>
    </source>
</evidence>
<dbReference type="PANTHER" id="PTHR10801">
    <property type="entry name" value="24-DEHYDROCHOLESTEROL REDUCTASE"/>
    <property type="match status" value="1"/>
</dbReference>
<dbReference type="InterPro" id="IPR036318">
    <property type="entry name" value="FAD-bd_PCMH-like_sf"/>
</dbReference>
<dbReference type="SUPFAM" id="SSF55103">
    <property type="entry name" value="FAD-linked oxidases, C-terminal domain"/>
    <property type="match status" value="1"/>
</dbReference>
<reference evidence="10 11" key="1">
    <citation type="journal article" date="2016" name="Nat. Commun.">
        <title>Ectomycorrhizal ecology is imprinted in the genome of the dominant symbiotic fungus Cenococcum geophilum.</title>
        <authorList>
            <consortium name="DOE Joint Genome Institute"/>
            <person name="Peter M."/>
            <person name="Kohler A."/>
            <person name="Ohm R.A."/>
            <person name="Kuo A."/>
            <person name="Krutzmann J."/>
            <person name="Morin E."/>
            <person name="Arend M."/>
            <person name="Barry K.W."/>
            <person name="Binder M."/>
            <person name="Choi C."/>
            <person name="Clum A."/>
            <person name="Copeland A."/>
            <person name="Grisel N."/>
            <person name="Haridas S."/>
            <person name="Kipfer T."/>
            <person name="LaButti K."/>
            <person name="Lindquist E."/>
            <person name="Lipzen A."/>
            <person name="Maire R."/>
            <person name="Meier B."/>
            <person name="Mihaltcheva S."/>
            <person name="Molinier V."/>
            <person name="Murat C."/>
            <person name="Poggeler S."/>
            <person name="Quandt C.A."/>
            <person name="Sperisen C."/>
            <person name="Tritt A."/>
            <person name="Tisserant E."/>
            <person name="Crous P.W."/>
            <person name="Henrissat B."/>
            <person name="Nehls U."/>
            <person name="Egli S."/>
            <person name="Spatafora J.W."/>
            <person name="Grigoriev I.V."/>
            <person name="Martin F.M."/>
        </authorList>
    </citation>
    <scope>NUCLEOTIDE SEQUENCE [LARGE SCALE GENOMIC DNA]</scope>
    <source>
        <strain evidence="10 11">CBS 459.81</strain>
    </source>
</reference>
<evidence type="ECO:0000256" key="2">
    <source>
        <dbReference type="ARBA" id="ARBA00012405"/>
    </source>
</evidence>
<dbReference type="GO" id="GO:0008202">
    <property type="term" value="P:steroid metabolic process"/>
    <property type="evidence" value="ECO:0007669"/>
    <property type="project" value="TreeGrafter"/>
</dbReference>
<dbReference type="Gene3D" id="3.30.465.10">
    <property type="match status" value="1"/>
</dbReference>
<dbReference type="GO" id="GO:0071949">
    <property type="term" value="F:FAD binding"/>
    <property type="evidence" value="ECO:0007669"/>
    <property type="project" value="InterPro"/>
</dbReference>
<evidence type="ECO:0000256" key="1">
    <source>
        <dbReference type="ARBA" id="ARBA00004167"/>
    </source>
</evidence>
<dbReference type="GO" id="GO:0000246">
    <property type="term" value="F:Delta24(24-1) sterol reductase activity"/>
    <property type="evidence" value="ECO:0007669"/>
    <property type="project" value="TreeGrafter"/>
</dbReference>
<dbReference type="GO" id="GO:0005737">
    <property type="term" value="C:cytoplasm"/>
    <property type="evidence" value="ECO:0007669"/>
    <property type="project" value="TreeGrafter"/>
</dbReference>
<dbReference type="InterPro" id="IPR016164">
    <property type="entry name" value="FAD-linked_Oxase-like_C"/>
</dbReference>
<name>A0A8E2JH91_9PEZI</name>
<keyword evidence="3" id="KW-0285">Flavoprotein</keyword>